<dbReference type="SUPFAM" id="SSF54427">
    <property type="entry name" value="NTF2-like"/>
    <property type="match status" value="1"/>
</dbReference>
<dbReference type="Proteomes" id="UP000319486">
    <property type="component" value="Unassembled WGS sequence"/>
</dbReference>
<accession>A0A502FE87</accession>
<organism evidence="2 3">
    <name type="scientific">Rhodanobacter glycinis</name>
    <dbReference type="NCBI Taxonomy" id="582702"/>
    <lineage>
        <taxon>Bacteria</taxon>
        <taxon>Pseudomonadati</taxon>
        <taxon>Pseudomonadota</taxon>
        <taxon>Gammaproteobacteria</taxon>
        <taxon>Lysobacterales</taxon>
        <taxon>Rhodanobacteraceae</taxon>
        <taxon>Rhodanobacter</taxon>
    </lineage>
</organism>
<name>A0A502FE87_9GAMM</name>
<dbReference type="AlphaFoldDB" id="A0A502FE87"/>
<reference evidence="2 3" key="1">
    <citation type="journal article" date="2019" name="Environ. Microbiol.">
        <title>Species interactions and distinct microbial communities in high Arctic permafrost affected cryosols are associated with the CH4 and CO2 gas fluxes.</title>
        <authorList>
            <person name="Altshuler I."/>
            <person name="Hamel J."/>
            <person name="Turney S."/>
            <person name="Magnuson E."/>
            <person name="Levesque R."/>
            <person name="Greer C."/>
            <person name="Whyte L.G."/>
        </authorList>
    </citation>
    <scope>NUCLEOTIDE SEQUENCE [LARGE SCALE GENOMIC DNA]</scope>
    <source>
        <strain evidence="2 3">S13Y</strain>
    </source>
</reference>
<comment type="caution">
    <text evidence="2">The sequence shown here is derived from an EMBL/GenBank/DDBJ whole genome shotgun (WGS) entry which is preliminary data.</text>
</comment>
<protein>
    <recommendedName>
        <fullName evidence="4">Nuclear transport factor 2 family protein</fullName>
    </recommendedName>
</protein>
<evidence type="ECO:0000313" key="3">
    <source>
        <dbReference type="Proteomes" id="UP000319486"/>
    </source>
</evidence>
<evidence type="ECO:0000313" key="2">
    <source>
        <dbReference type="EMBL" id="TPG08516.1"/>
    </source>
</evidence>
<proteinExistence type="predicted"/>
<gene>
    <name evidence="2" type="ORF">EAH88_09685</name>
</gene>
<evidence type="ECO:0000256" key="1">
    <source>
        <dbReference type="SAM" id="SignalP"/>
    </source>
</evidence>
<dbReference type="InterPro" id="IPR032710">
    <property type="entry name" value="NTF2-like_dom_sf"/>
</dbReference>
<sequence length="178" mass="19118">MLAASRGAPVIKIFAAFAVAAVFSASAELSAAHVPSVEKSVIELHQLFDQYQHAVAAKNSKELLGYFLNETVPFVGAFAPASYDLISSTNKQQVPRTLSSNAKEDADSEIKLPPDQIKNLSIQTDGEVGTVSWDYYAKIGHGRIIWSTVLTNDGWKIASVTYSINMPAAAKKGGSQMN</sequence>
<feature type="chain" id="PRO_5030107380" description="Nuclear transport factor 2 family protein" evidence="1">
    <location>
        <begin position="28"/>
        <end position="178"/>
    </location>
</feature>
<keyword evidence="1" id="KW-0732">Signal</keyword>
<evidence type="ECO:0008006" key="4">
    <source>
        <dbReference type="Google" id="ProtNLM"/>
    </source>
</evidence>
<dbReference type="EMBL" id="RCZO01000005">
    <property type="protein sequence ID" value="TPG08516.1"/>
    <property type="molecule type" value="Genomic_DNA"/>
</dbReference>
<feature type="signal peptide" evidence="1">
    <location>
        <begin position="1"/>
        <end position="27"/>
    </location>
</feature>
<keyword evidence="3" id="KW-1185">Reference proteome</keyword>